<dbReference type="PANTHER" id="PTHR13812:SF19">
    <property type="entry name" value="KETIMINE REDUCTASE MU-CRYSTALLIN"/>
    <property type="match status" value="1"/>
</dbReference>
<dbReference type="Gene3D" id="3.40.50.720">
    <property type="entry name" value="NAD(P)-binding Rossmann-like Domain"/>
    <property type="match status" value="1"/>
</dbReference>
<evidence type="ECO:0000313" key="2">
    <source>
        <dbReference type="Proteomes" id="UP000005387"/>
    </source>
</evidence>
<dbReference type="eggNOG" id="COG2423">
    <property type="taxonomic scope" value="Bacteria"/>
</dbReference>
<dbReference type="InterPro" id="IPR036291">
    <property type="entry name" value="NAD(P)-bd_dom_sf"/>
</dbReference>
<gene>
    <name evidence="1" type="ORF">PaecuDRAFT_3793</name>
</gene>
<dbReference type="InterPro" id="IPR003462">
    <property type="entry name" value="ODC_Mu_crystall"/>
</dbReference>
<dbReference type="OrthoDB" id="9792005at2"/>
<dbReference type="PIRSF" id="PIRSF001439">
    <property type="entry name" value="CryM"/>
    <property type="match status" value="1"/>
</dbReference>
<organism evidence="1 2">
    <name type="scientific">Paenibacillus curdlanolyticus YK9</name>
    <dbReference type="NCBI Taxonomy" id="717606"/>
    <lineage>
        <taxon>Bacteria</taxon>
        <taxon>Bacillati</taxon>
        <taxon>Bacillota</taxon>
        <taxon>Bacilli</taxon>
        <taxon>Bacillales</taxon>
        <taxon>Paenibacillaceae</taxon>
        <taxon>Paenibacillus</taxon>
    </lineage>
</organism>
<dbReference type="Proteomes" id="UP000005387">
    <property type="component" value="Unassembled WGS sequence"/>
</dbReference>
<proteinExistence type="predicted"/>
<dbReference type="AlphaFoldDB" id="E0IDQ2"/>
<dbReference type="InterPro" id="IPR023401">
    <property type="entry name" value="ODC_N"/>
</dbReference>
<dbReference type="GO" id="GO:0005737">
    <property type="term" value="C:cytoplasm"/>
    <property type="evidence" value="ECO:0007669"/>
    <property type="project" value="TreeGrafter"/>
</dbReference>
<accession>E0IDQ2</accession>
<dbReference type="Pfam" id="PF02423">
    <property type="entry name" value="OCD_Mu_crystall"/>
    <property type="match status" value="1"/>
</dbReference>
<dbReference type="Gene3D" id="3.30.1780.10">
    <property type="entry name" value="ornithine cyclodeaminase, domain 1"/>
    <property type="match status" value="1"/>
</dbReference>
<name>E0IDQ2_9BACL</name>
<dbReference type="SUPFAM" id="SSF51735">
    <property type="entry name" value="NAD(P)-binding Rossmann-fold domains"/>
    <property type="match status" value="1"/>
</dbReference>
<keyword evidence="2" id="KW-1185">Reference proteome</keyword>
<dbReference type="PANTHER" id="PTHR13812">
    <property type="entry name" value="KETIMINE REDUCTASE MU-CRYSTALLIN"/>
    <property type="match status" value="1"/>
</dbReference>
<evidence type="ECO:0000313" key="1">
    <source>
        <dbReference type="EMBL" id="EFM09256.1"/>
    </source>
</evidence>
<dbReference type="EMBL" id="AEDD01000011">
    <property type="protein sequence ID" value="EFM09256.1"/>
    <property type="molecule type" value="Genomic_DNA"/>
</dbReference>
<reference evidence="1 2" key="1">
    <citation type="submission" date="2010-07" db="EMBL/GenBank/DDBJ databases">
        <title>The draft genome of Paenibacillus curdlanolyticus YK9.</title>
        <authorList>
            <consortium name="US DOE Joint Genome Institute (JGI-PGF)"/>
            <person name="Lucas S."/>
            <person name="Copeland A."/>
            <person name="Lapidus A."/>
            <person name="Cheng J.-F."/>
            <person name="Bruce D."/>
            <person name="Goodwin L."/>
            <person name="Pitluck S."/>
            <person name="Land M.L."/>
            <person name="Hauser L."/>
            <person name="Chang Y.-J."/>
            <person name="Jeffries C."/>
            <person name="Anderson I.J."/>
            <person name="Johnson E."/>
            <person name="Loganathan U."/>
            <person name="Mulhopadhyay B."/>
            <person name="Kyrpides N."/>
            <person name="Woyke T.J."/>
        </authorList>
    </citation>
    <scope>NUCLEOTIDE SEQUENCE [LARGE SCALE GENOMIC DNA]</scope>
    <source>
        <strain evidence="1 2">YK9</strain>
    </source>
</reference>
<dbReference type="STRING" id="717606.PaecuDRAFT_3793"/>
<protein>
    <submittedName>
        <fullName evidence="1">Ornithine cyclodeaminase/mu-crystallin</fullName>
    </submittedName>
</protein>
<dbReference type="RefSeq" id="WP_006039779.1">
    <property type="nucleotide sequence ID" value="NZ_AEDD01000011.1"/>
</dbReference>
<sequence>MRYINEQQLQSIGADWDQLASTITEALRCMIASDYVQPLKPYLRFKHPSNRIIAMPAYIGGPFDIAGMKWIASFPNNPALGLPRAHSVVVLNDADTGVPVAMINGPLLSIVRTAAVSAVMLRKWLTLPAQRHDRPLNVCLIGCGPIGQWHARMLRSVLGSRLGRLTAFDLSQERAQAIASLVGDAGHAAADWREAYRDADIVVTCTVSGSRYIDAAPAAGSLLLHVSLRDYAPAALGSVDTIIVDDWEEVCRENTDIELMHRHAGWSQANALTLAEAVLGDRLNSAPADGRMLFSPMGMAIFDIAVASSITKHATLHGIGIDLE</sequence>